<organism evidence="12 13">
    <name type="scientific">Marasmius oreades</name>
    <name type="common">fairy-ring Marasmius</name>
    <dbReference type="NCBI Taxonomy" id="181124"/>
    <lineage>
        <taxon>Eukaryota</taxon>
        <taxon>Fungi</taxon>
        <taxon>Dikarya</taxon>
        <taxon>Basidiomycota</taxon>
        <taxon>Agaricomycotina</taxon>
        <taxon>Agaricomycetes</taxon>
        <taxon>Agaricomycetidae</taxon>
        <taxon>Agaricales</taxon>
        <taxon>Marasmiineae</taxon>
        <taxon>Marasmiaceae</taxon>
        <taxon>Marasmius</taxon>
    </lineage>
</organism>
<evidence type="ECO:0000256" key="10">
    <source>
        <dbReference type="RuleBase" id="RU000461"/>
    </source>
</evidence>
<evidence type="ECO:0000256" key="6">
    <source>
        <dbReference type="ARBA" id="ARBA00023002"/>
    </source>
</evidence>
<dbReference type="KEGG" id="more:E1B28_010903"/>
<dbReference type="InterPro" id="IPR050364">
    <property type="entry name" value="Cytochrome_P450_fung"/>
</dbReference>
<dbReference type="GeneID" id="66079978"/>
<feature type="transmembrane region" description="Helical" evidence="11">
    <location>
        <begin position="12"/>
        <end position="32"/>
    </location>
</feature>
<dbReference type="Proteomes" id="UP001049176">
    <property type="component" value="Chromosome 7"/>
</dbReference>
<feature type="binding site" description="axial binding residue" evidence="9">
    <location>
        <position position="462"/>
    </location>
    <ligand>
        <name>heme</name>
        <dbReference type="ChEBI" id="CHEBI:30413"/>
    </ligand>
    <ligandPart>
        <name>Fe</name>
        <dbReference type="ChEBI" id="CHEBI:18248"/>
    </ligandPart>
</feature>
<keyword evidence="5 9" id="KW-0479">Metal-binding</keyword>
<dbReference type="AlphaFoldDB" id="A0A9P7RSY0"/>
<proteinExistence type="inferred from homology"/>
<dbReference type="PANTHER" id="PTHR46300">
    <property type="entry name" value="P450, PUTATIVE (EUROFUNG)-RELATED-RELATED"/>
    <property type="match status" value="1"/>
</dbReference>
<evidence type="ECO:0000256" key="2">
    <source>
        <dbReference type="ARBA" id="ARBA00005179"/>
    </source>
</evidence>
<evidence type="ECO:0000256" key="4">
    <source>
        <dbReference type="ARBA" id="ARBA00022617"/>
    </source>
</evidence>
<accession>A0A9P7RSY0</accession>
<evidence type="ECO:0008006" key="14">
    <source>
        <dbReference type="Google" id="ProtNLM"/>
    </source>
</evidence>
<evidence type="ECO:0000256" key="7">
    <source>
        <dbReference type="ARBA" id="ARBA00023004"/>
    </source>
</evidence>
<comment type="similarity">
    <text evidence="3 10">Belongs to the cytochrome P450 family.</text>
</comment>
<comment type="pathway">
    <text evidence="2">Secondary metabolite biosynthesis.</text>
</comment>
<dbReference type="SUPFAM" id="SSF48264">
    <property type="entry name" value="Cytochrome P450"/>
    <property type="match status" value="1"/>
</dbReference>
<keyword evidence="13" id="KW-1185">Reference proteome</keyword>
<keyword evidence="6 10" id="KW-0560">Oxidoreductase</keyword>
<gene>
    <name evidence="12" type="ORF">E1B28_010903</name>
</gene>
<dbReference type="OrthoDB" id="2789670at2759"/>
<comment type="cofactor">
    <cofactor evidence="1 9">
        <name>heme</name>
        <dbReference type="ChEBI" id="CHEBI:30413"/>
    </cofactor>
</comment>
<keyword evidence="11" id="KW-1133">Transmembrane helix</keyword>
<dbReference type="PRINTS" id="PR00463">
    <property type="entry name" value="EP450I"/>
</dbReference>
<evidence type="ECO:0000256" key="3">
    <source>
        <dbReference type="ARBA" id="ARBA00010617"/>
    </source>
</evidence>
<evidence type="ECO:0000256" key="9">
    <source>
        <dbReference type="PIRSR" id="PIRSR602401-1"/>
    </source>
</evidence>
<dbReference type="Pfam" id="PF00067">
    <property type="entry name" value="p450"/>
    <property type="match status" value="1"/>
</dbReference>
<evidence type="ECO:0000256" key="5">
    <source>
        <dbReference type="ARBA" id="ARBA00022723"/>
    </source>
</evidence>
<evidence type="ECO:0000313" key="13">
    <source>
        <dbReference type="Proteomes" id="UP001049176"/>
    </source>
</evidence>
<dbReference type="CDD" id="cd11065">
    <property type="entry name" value="CYP64-like"/>
    <property type="match status" value="1"/>
</dbReference>
<keyword evidence="11" id="KW-0812">Transmembrane</keyword>
<dbReference type="InterPro" id="IPR036396">
    <property type="entry name" value="Cyt_P450_sf"/>
</dbReference>
<evidence type="ECO:0000256" key="1">
    <source>
        <dbReference type="ARBA" id="ARBA00001971"/>
    </source>
</evidence>
<dbReference type="GO" id="GO:0020037">
    <property type="term" value="F:heme binding"/>
    <property type="evidence" value="ECO:0007669"/>
    <property type="project" value="InterPro"/>
</dbReference>
<keyword evidence="11" id="KW-0472">Membrane</keyword>
<dbReference type="PANTHER" id="PTHR46300:SF7">
    <property type="entry name" value="P450, PUTATIVE (EUROFUNG)-RELATED"/>
    <property type="match status" value="1"/>
</dbReference>
<keyword evidence="8 10" id="KW-0503">Monooxygenase</keyword>
<reference evidence="12" key="1">
    <citation type="journal article" date="2021" name="Genome Biol. Evol.">
        <title>The assembled and annotated genome of the fairy-ring fungus Marasmius oreades.</title>
        <authorList>
            <person name="Hiltunen M."/>
            <person name="Ament-Velasquez S.L."/>
            <person name="Johannesson H."/>
        </authorList>
    </citation>
    <scope>NUCLEOTIDE SEQUENCE</scope>
    <source>
        <strain evidence="12">03SP1</strain>
    </source>
</reference>
<dbReference type="RefSeq" id="XP_043005671.1">
    <property type="nucleotide sequence ID" value="XM_043155889.1"/>
</dbReference>
<comment type="caution">
    <text evidence="12">The sequence shown here is derived from an EMBL/GenBank/DDBJ whole genome shotgun (WGS) entry which is preliminary data.</text>
</comment>
<dbReference type="InterPro" id="IPR001128">
    <property type="entry name" value="Cyt_P450"/>
</dbReference>
<dbReference type="EMBL" id="CM032187">
    <property type="protein sequence ID" value="KAG7089201.1"/>
    <property type="molecule type" value="Genomic_DNA"/>
</dbReference>
<protein>
    <recommendedName>
        <fullName evidence="14">Cytochrome P450</fullName>
    </recommendedName>
</protein>
<name>A0A9P7RSY0_9AGAR</name>
<dbReference type="GO" id="GO:0016705">
    <property type="term" value="F:oxidoreductase activity, acting on paired donors, with incorporation or reduction of molecular oxygen"/>
    <property type="evidence" value="ECO:0007669"/>
    <property type="project" value="InterPro"/>
</dbReference>
<keyword evidence="4 9" id="KW-0349">Heme</keyword>
<evidence type="ECO:0000256" key="8">
    <source>
        <dbReference type="ARBA" id="ARBA00023033"/>
    </source>
</evidence>
<keyword evidence="7 9" id="KW-0408">Iron</keyword>
<dbReference type="InterPro" id="IPR017972">
    <property type="entry name" value="Cyt_P450_CS"/>
</dbReference>
<dbReference type="PROSITE" id="PS00086">
    <property type="entry name" value="CYTOCHROME_P450"/>
    <property type="match status" value="1"/>
</dbReference>
<sequence>MTDLPELPRCLSGALFPSFVLALAMAMTLLLLKRRLGSSSLPLPPGPRRLPIIGNLLDMPSSFPAHKFDAMGKELKTDIIYLNVAGTNLLVLNSFQAADDLLEKRSRIYSGRPRFTMVNELMGWDRDFIFMTYGEDWKAHRRLFQQEFLHGQVNAEHHPHELKANRTLLLNLLDDPKDFREHLRLMSGSLLISVTYGIDVKDKNDRHLQNAENGLDILLHALNPGSFLVDSLPWLKYIPEWFPGASFKSKAREWRSLHRRLEHEAFDATKQDMASGTFQPSFVSSSVQRMLGDVDQSTHRTQDNEALIRETASSMYEAGTDALFTTLLSFILAMTCFPEYQETAQQEIDRVVGNGRLPELSDKDSLPYCEAIMKEVFRWQPPGPVGISHHISVEDEYRGYRIPRDTTVISNNWSIFHDETMYPNSYDFNPERWLTTLEDGQVVPNPDIRGVTVGFGSGRRICPGRQFALSATFLNVVSILALFDIRKPIDESTGNVIEPSMKFISLLQNRPAPFECSIRPRSDKHEMLLRSVMEHL</sequence>
<dbReference type="InterPro" id="IPR002401">
    <property type="entry name" value="Cyt_P450_E_grp-I"/>
</dbReference>
<dbReference type="GO" id="GO:0005506">
    <property type="term" value="F:iron ion binding"/>
    <property type="evidence" value="ECO:0007669"/>
    <property type="project" value="InterPro"/>
</dbReference>
<evidence type="ECO:0000313" key="12">
    <source>
        <dbReference type="EMBL" id="KAG7089201.1"/>
    </source>
</evidence>
<evidence type="ECO:0000256" key="11">
    <source>
        <dbReference type="SAM" id="Phobius"/>
    </source>
</evidence>
<dbReference type="GO" id="GO:0004497">
    <property type="term" value="F:monooxygenase activity"/>
    <property type="evidence" value="ECO:0007669"/>
    <property type="project" value="UniProtKB-KW"/>
</dbReference>
<dbReference type="Gene3D" id="1.10.630.10">
    <property type="entry name" value="Cytochrome P450"/>
    <property type="match status" value="1"/>
</dbReference>